<feature type="region of interest" description="Disordered" evidence="1">
    <location>
        <begin position="1"/>
        <end position="26"/>
    </location>
</feature>
<name>X0GSK8_FUSOX</name>
<sequence length="260" mass="29395">MTPSHHPREPSASDRPQPDKMQKSHATGNLDIRDIRQTIPKHCFNPSLRLTLLHIVSDISTILFLFFLETCIPLIDNAPIRWALWLTAGFIQGLVFTGVWILAHECGHGALFQSRVSNDSVGFILHSLLLVPFFSWKYSHSRHHRYANHMEKDTAFVPDVGKQSTWRWKATRFAGVAEDSPILALIFLVGHQILGWPMYLLFYVTSGPQSGLGKTKGFFQSHFNPQSGIFSSQEHSYVLMSNLGILGMLFALWHVAQTMG</sequence>
<feature type="transmembrane region" description="Helical" evidence="2">
    <location>
        <begin position="237"/>
        <end position="256"/>
    </location>
</feature>
<dbReference type="GO" id="GO:0006629">
    <property type="term" value="P:lipid metabolic process"/>
    <property type="evidence" value="ECO:0007669"/>
    <property type="project" value="InterPro"/>
</dbReference>
<dbReference type="OrthoDB" id="1461976at2759"/>
<dbReference type="AlphaFoldDB" id="X0GSK8"/>
<feature type="transmembrane region" description="Helical" evidence="2">
    <location>
        <begin position="52"/>
        <end position="75"/>
    </location>
</feature>
<evidence type="ECO:0000256" key="2">
    <source>
        <dbReference type="SAM" id="Phobius"/>
    </source>
</evidence>
<keyword evidence="2" id="KW-0472">Membrane</keyword>
<dbReference type="HOGENOM" id="CLU_033094_2_0_1"/>
<dbReference type="EMBL" id="JH659048">
    <property type="protein sequence ID" value="EXL66303.1"/>
    <property type="molecule type" value="Genomic_DNA"/>
</dbReference>
<keyword evidence="2" id="KW-1133">Transmembrane helix</keyword>
<proteinExistence type="predicted"/>
<dbReference type="Proteomes" id="UP000030676">
    <property type="component" value="Unassembled WGS sequence"/>
</dbReference>
<evidence type="ECO:0000313" key="4">
    <source>
        <dbReference type="EMBL" id="EXL66303.1"/>
    </source>
</evidence>
<feature type="transmembrane region" description="Helical" evidence="2">
    <location>
        <begin position="82"/>
        <end position="103"/>
    </location>
</feature>
<protein>
    <recommendedName>
        <fullName evidence="3">Fatty acid desaturase domain-containing protein</fullName>
    </recommendedName>
</protein>
<evidence type="ECO:0000256" key="1">
    <source>
        <dbReference type="SAM" id="MobiDB-lite"/>
    </source>
</evidence>
<organism evidence="4">
    <name type="scientific">Fusarium oxysporum f. sp. conglutinans race 2 54008</name>
    <dbReference type="NCBI Taxonomy" id="1089457"/>
    <lineage>
        <taxon>Eukaryota</taxon>
        <taxon>Fungi</taxon>
        <taxon>Dikarya</taxon>
        <taxon>Ascomycota</taxon>
        <taxon>Pezizomycotina</taxon>
        <taxon>Sordariomycetes</taxon>
        <taxon>Hypocreomycetidae</taxon>
        <taxon>Hypocreales</taxon>
        <taxon>Nectriaceae</taxon>
        <taxon>Fusarium</taxon>
        <taxon>Fusarium oxysporum species complex</taxon>
    </lineage>
</organism>
<dbReference type="InterPro" id="IPR012171">
    <property type="entry name" value="Fatty_acid_desaturase"/>
</dbReference>
<feature type="transmembrane region" description="Helical" evidence="2">
    <location>
        <begin position="123"/>
        <end position="139"/>
    </location>
</feature>
<reference evidence="4" key="1">
    <citation type="submission" date="2011-11" db="EMBL/GenBank/DDBJ databases">
        <title>The Genome Sequence of Fusarium oxysporum PHW808.</title>
        <authorList>
            <consortium name="The Broad Institute Genome Sequencing Platform"/>
            <person name="Ma L.-J."/>
            <person name="Gale L.R."/>
            <person name="Schwartz D.C."/>
            <person name="Zhou S."/>
            <person name="Corby-Kistler H."/>
            <person name="Young S.K."/>
            <person name="Zeng Q."/>
            <person name="Gargeya S."/>
            <person name="Fitzgerald M."/>
            <person name="Haas B."/>
            <person name="Abouelleil A."/>
            <person name="Alvarado L."/>
            <person name="Arachchi H.M."/>
            <person name="Berlin A."/>
            <person name="Brown A."/>
            <person name="Chapman S.B."/>
            <person name="Chen Z."/>
            <person name="Dunbar C."/>
            <person name="Freedman E."/>
            <person name="Gearin G."/>
            <person name="Goldberg J."/>
            <person name="Griggs A."/>
            <person name="Gujja S."/>
            <person name="Heiman D."/>
            <person name="Howarth C."/>
            <person name="Larson L."/>
            <person name="Lui A."/>
            <person name="MacDonald P.J.P."/>
            <person name="Montmayeur A."/>
            <person name="Murphy C."/>
            <person name="Neiman D."/>
            <person name="Pearson M."/>
            <person name="Priest M."/>
            <person name="Roberts A."/>
            <person name="Saif S."/>
            <person name="Shea T."/>
            <person name="Shenoy N."/>
            <person name="Sisk P."/>
            <person name="Stolte C."/>
            <person name="Sykes S."/>
            <person name="Wortman J."/>
            <person name="Nusbaum C."/>
            <person name="Birren B."/>
        </authorList>
    </citation>
    <scope>NUCLEOTIDE SEQUENCE [LARGE SCALE GENOMIC DNA]</scope>
    <source>
        <strain evidence="4">54008</strain>
    </source>
</reference>
<dbReference type="GO" id="GO:0016491">
    <property type="term" value="F:oxidoreductase activity"/>
    <property type="evidence" value="ECO:0007669"/>
    <property type="project" value="InterPro"/>
</dbReference>
<feature type="compositionally biased region" description="Basic and acidic residues" evidence="1">
    <location>
        <begin position="1"/>
        <end position="22"/>
    </location>
</feature>
<dbReference type="Pfam" id="PF00487">
    <property type="entry name" value="FA_desaturase"/>
    <property type="match status" value="1"/>
</dbReference>
<dbReference type="InterPro" id="IPR005804">
    <property type="entry name" value="FA_desaturase_dom"/>
</dbReference>
<keyword evidence="2" id="KW-0812">Transmembrane</keyword>
<dbReference type="PANTHER" id="PTHR32100">
    <property type="entry name" value="OMEGA-6 FATTY ACID DESATURASE, CHLOROPLASTIC"/>
    <property type="match status" value="1"/>
</dbReference>
<feature type="domain" description="Fatty acid desaturase" evidence="3">
    <location>
        <begin position="82"/>
        <end position="208"/>
    </location>
</feature>
<reference evidence="4" key="2">
    <citation type="submission" date="2012-05" db="EMBL/GenBank/DDBJ databases">
        <title>The Genome Annotation of Fusarium oxysporum PHW808.</title>
        <authorList>
            <consortium name="The Broad Institute Genomics Platform"/>
            <person name="Ma L.-J."/>
            <person name="Corby-Kistler H."/>
            <person name="Broz K."/>
            <person name="Gale L.R."/>
            <person name="Jonkers W."/>
            <person name="O'Donnell K."/>
            <person name="Ploetz R."/>
            <person name="Steinberg C."/>
            <person name="Schwartz D.C."/>
            <person name="VanEtten H."/>
            <person name="Zhou S."/>
            <person name="Young S.K."/>
            <person name="Zeng Q."/>
            <person name="Gargeya S."/>
            <person name="Fitzgerald M."/>
            <person name="Abouelleil A."/>
            <person name="Alvarado L."/>
            <person name="Chapman S.B."/>
            <person name="Gainer-Dewar J."/>
            <person name="Goldberg J."/>
            <person name="Griggs A."/>
            <person name="Gujja S."/>
            <person name="Hansen M."/>
            <person name="Howarth C."/>
            <person name="Imamovic A."/>
            <person name="Ireland A."/>
            <person name="Larimer J."/>
            <person name="McCowan C."/>
            <person name="Murphy C."/>
            <person name="Pearson M."/>
            <person name="Poon T.W."/>
            <person name="Priest M."/>
            <person name="Roberts A."/>
            <person name="Saif S."/>
            <person name="Shea T."/>
            <person name="Sykes S."/>
            <person name="Wortman J."/>
            <person name="Nusbaum C."/>
            <person name="Birren B."/>
        </authorList>
    </citation>
    <scope>NUCLEOTIDE SEQUENCE</scope>
    <source>
        <strain evidence="4">54008</strain>
    </source>
</reference>
<gene>
    <name evidence="4" type="ORF">FOPG_17512</name>
</gene>
<evidence type="ECO:0000259" key="3">
    <source>
        <dbReference type="Pfam" id="PF00487"/>
    </source>
</evidence>
<accession>X0GSK8</accession>
<feature type="transmembrane region" description="Helical" evidence="2">
    <location>
        <begin position="182"/>
        <end position="204"/>
    </location>
</feature>